<evidence type="ECO:0000313" key="3">
    <source>
        <dbReference type="Proteomes" id="UP000215914"/>
    </source>
</evidence>
<proteinExistence type="predicted"/>
<dbReference type="EMBL" id="MNCJ02000318">
    <property type="protein sequence ID" value="KAF5813763.1"/>
    <property type="molecule type" value="Genomic_DNA"/>
</dbReference>
<protein>
    <submittedName>
        <fullName evidence="2">Uncharacterized protein</fullName>
    </submittedName>
</protein>
<name>A0A251V4R0_HELAN</name>
<reference evidence="1 3" key="1">
    <citation type="journal article" date="2017" name="Nature">
        <title>The sunflower genome provides insights into oil metabolism, flowering and Asterid evolution.</title>
        <authorList>
            <person name="Badouin H."/>
            <person name="Gouzy J."/>
            <person name="Grassa C.J."/>
            <person name="Murat F."/>
            <person name="Staton S.E."/>
            <person name="Cottret L."/>
            <person name="Lelandais-Briere C."/>
            <person name="Owens G.L."/>
            <person name="Carrere S."/>
            <person name="Mayjonade B."/>
            <person name="Legrand L."/>
            <person name="Gill N."/>
            <person name="Kane N.C."/>
            <person name="Bowers J.E."/>
            <person name="Hubner S."/>
            <person name="Bellec A."/>
            <person name="Berard A."/>
            <person name="Berges H."/>
            <person name="Blanchet N."/>
            <person name="Boniface M.C."/>
            <person name="Brunel D."/>
            <person name="Catrice O."/>
            <person name="Chaidir N."/>
            <person name="Claudel C."/>
            <person name="Donnadieu C."/>
            <person name="Faraut T."/>
            <person name="Fievet G."/>
            <person name="Helmstetter N."/>
            <person name="King M."/>
            <person name="Knapp S.J."/>
            <person name="Lai Z."/>
            <person name="Le Paslier M.C."/>
            <person name="Lippi Y."/>
            <person name="Lorenzon L."/>
            <person name="Mandel J.R."/>
            <person name="Marage G."/>
            <person name="Marchand G."/>
            <person name="Marquand E."/>
            <person name="Bret-Mestries E."/>
            <person name="Morien E."/>
            <person name="Nambeesan S."/>
            <person name="Nguyen T."/>
            <person name="Pegot-Espagnet P."/>
            <person name="Pouilly N."/>
            <person name="Raftis F."/>
            <person name="Sallet E."/>
            <person name="Schiex T."/>
            <person name="Thomas J."/>
            <person name="Vandecasteele C."/>
            <person name="Vares D."/>
            <person name="Vear F."/>
            <person name="Vautrin S."/>
            <person name="Crespi M."/>
            <person name="Mangin B."/>
            <person name="Burke J.M."/>
            <person name="Salse J."/>
            <person name="Munos S."/>
            <person name="Vincourt P."/>
            <person name="Rieseberg L.H."/>
            <person name="Langlade N.B."/>
        </authorList>
    </citation>
    <scope>NUCLEOTIDE SEQUENCE [LARGE SCALE GENOMIC DNA]</scope>
    <source>
        <strain evidence="3">cv. SF193</strain>
        <tissue evidence="1">Leaves</tissue>
    </source>
</reference>
<dbReference type="Gramene" id="mRNA:HanXRQr2_Chr03g0102531">
    <property type="protein sequence ID" value="CDS:HanXRQr2_Chr03g0102531.1"/>
    <property type="gene ID" value="HanXRQr2_Chr03g0102531"/>
</dbReference>
<dbReference type="InParanoid" id="A0A251V4R0"/>
<sequence>MAKCVLDLSQSSIMLLNSHFEIPSCFFLFTKFLKFKFFTFISPQRTLAIFKLGVYVPGIQISKAS</sequence>
<reference evidence="2" key="2">
    <citation type="submission" date="2017-02" db="EMBL/GenBank/DDBJ databases">
        <title>Sunflower complete genome.</title>
        <authorList>
            <person name="Langlade N."/>
            <person name="Munos S."/>
        </authorList>
    </citation>
    <scope>NUCLEOTIDE SEQUENCE [LARGE SCALE GENOMIC DNA]</scope>
    <source>
        <tissue evidence="2">Leaves</tissue>
    </source>
</reference>
<reference evidence="1" key="3">
    <citation type="submission" date="2020-06" db="EMBL/GenBank/DDBJ databases">
        <title>Helianthus annuus Genome sequencing and assembly Release 2.</title>
        <authorList>
            <person name="Gouzy J."/>
            <person name="Langlade N."/>
            <person name="Munos S."/>
        </authorList>
    </citation>
    <scope>NUCLEOTIDE SEQUENCE</scope>
    <source>
        <tissue evidence="1">Leaves</tissue>
    </source>
</reference>
<gene>
    <name evidence="2" type="ORF">HannXRQ_Chr03g0066391</name>
    <name evidence="1" type="ORF">HanXRQr2_Chr03g0102531</name>
</gene>
<dbReference type="EMBL" id="CM007892">
    <property type="protein sequence ID" value="OTG30608.1"/>
    <property type="molecule type" value="Genomic_DNA"/>
</dbReference>
<evidence type="ECO:0000313" key="1">
    <source>
        <dbReference type="EMBL" id="KAF5813763.1"/>
    </source>
</evidence>
<keyword evidence="3" id="KW-1185">Reference proteome</keyword>
<organism evidence="2 3">
    <name type="scientific">Helianthus annuus</name>
    <name type="common">Common sunflower</name>
    <dbReference type="NCBI Taxonomy" id="4232"/>
    <lineage>
        <taxon>Eukaryota</taxon>
        <taxon>Viridiplantae</taxon>
        <taxon>Streptophyta</taxon>
        <taxon>Embryophyta</taxon>
        <taxon>Tracheophyta</taxon>
        <taxon>Spermatophyta</taxon>
        <taxon>Magnoliopsida</taxon>
        <taxon>eudicotyledons</taxon>
        <taxon>Gunneridae</taxon>
        <taxon>Pentapetalae</taxon>
        <taxon>asterids</taxon>
        <taxon>campanulids</taxon>
        <taxon>Asterales</taxon>
        <taxon>Asteraceae</taxon>
        <taxon>Asteroideae</taxon>
        <taxon>Heliantheae alliance</taxon>
        <taxon>Heliantheae</taxon>
        <taxon>Helianthus</taxon>
    </lineage>
</organism>
<dbReference type="Proteomes" id="UP000215914">
    <property type="component" value="Chromosome 3"/>
</dbReference>
<dbReference type="AlphaFoldDB" id="A0A251V4R0"/>
<evidence type="ECO:0000313" key="2">
    <source>
        <dbReference type="EMBL" id="OTG30608.1"/>
    </source>
</evidence>
<accession>A0A251V4R0</accession>